<keyword evidence="3 10" id="KW-0328">Glycosyltransferase</keyword>
<accession>A0A7S2PN54</accession>
<dbReference type="GO" id="GO:0000139">
    <property type="term" value="C:Golgi membrane"/>
    <property type="evidence" value="ECO:0007669"/>
    <property type="project" value="UniProtKB-SubCell"/>
</dbReference>
<dbReference type="InterPro" id="IPR002659">
    <property type="entry name" value="Glyco_trans_31"/>
</dbReference>
<keyword evidence="7" id="KW-1133">Transmembrane helix</keyword>
<dbReference type="AlphaFoldDB" id="A0A7S2PN54"/>
<dbReference type="PANTHER" id="PTHR11214">
    <property type="entry name" value="BETA-1,3-N-ACETYLGLUCOSAMINYLTRANSFERASE"/>
    <property type="match status" value="1"/>
</dbReference>
<dbReference type="GO" id="GO:0016758">
    <property type="term" value="F:hexosyltransferase activity"/>
    <property type="evidence" value="ECO:0007669"/>
    <property type="project" value="InterPro"/>
</dbReference>
<evidence type="ECO:0000256" key="5">
    <source>
        <dbReference type="ARBA" id="ARBA00022692"/>
    </source>
</evidence>
<dbReference type="Pfam" id="PF01762">
    <property type="entry name" value="Galactosyl_T"/>
    <property type="match status" value="1"/>
</dbReference>
<comment type="similarity">
    <text evidence="2 10">Belongs to the glycosyltransferase 31 family.</text>
</comment>
<keyword evidence="9" id="KW-0472">Membrane</keyword>
<gene>
    <name evidence="11" type="ORF">SMAR0320_LOCUS13159</name>
</gene>
<evidence type="ECO:0000256" key="10">
    <source>
        <dbReference type="RuleBase" id="RU363063"/>
    </source>
</evidence>
<keyword evidence="4" id="KW-0808">Transferase</keyword>
<sequence>MAELQLLQKRNIIILLTLLLCIFSIILSRDSITNNVTQTHVEQRNMITTMNAPMKQVRAIDGGEDAFATNSTNSTLSPLKIFVFTLTKPSGNEARKIQREVCRPLYDRHGIKHMFAVGKPSYDSRPPDAHIQGQLATQEEIRVSQELLRESEQYKDILVTPNRDYYRDINEKLLSSMRYAVDQGFDFILKTDDEYCVDIDVVKELIRERQGNSQDDIYMGIHRFNGDEYENMKGSDGTIAPFMSGWIIGLTRNLASTIVGEGWVHSMLVAPYGTSSDDANLGKWVDWATRKYNMTVQHLVEQRMKIDVIPIQEPEAKENVTMAMEETEKVSCGNHDAPTCADCSQGNGEDWCHGDCVWLDGECLSTNERM</sequence>
<reference evidence="11" key="1">
    <citation type="submission" date="2021-01" db="EMBL/GenBank/DDBJ databases">
        <authorList>
            <person name="Corre E."/>
            <person name="Pelletier E."/>
            <person name="Niang G."/>
            <person name="Scheremetjew M."/>
            <person name="Finn R."/>
            <person name="Kale V."/>
            <person name="Holt S."/>
            <person name="Cochrane G."/>
            <person name="Meng A."/>
            <person name="Brown T."/>
            <person name="Cohen L."/>
        </authorList>
    </citation>
    <scope>NUCLEOTIDE SEQUENCE</scope>
    <source>
        <strain evidence="11">SM1012Den-03</strain>
    </source>
</reference>
<name>A0A7S2PN54_9STRA</name>
<dbReference type="Gene3D" id="3.90.550.50">
    <property type="match status" value="1"/>
</dbReference>
<evidence type="ECO:0000256" key="6">
    <source>
        <dbReference type="ARBA" id="ARBA00022968"/>
    </source>
</evidence>
<proteinExistence type="inferred from homology"/>
<evidence type="ECO:0000256" key="8">
    <source>
        <dbReference type="ARBA" id="ARBA00023034"/>
    </source>
</evidence>
<keyword evidence="5" id="KW-0812">Transmembrane</keyword>
<evidence type="ECO:0000256" key="7">
    <source>
        <dbReference type="ARBA" id="ARBA00022989"/>
    </source>
</evidence>
<organism evidence="11">
    <name type="scientific">Skeletonema marinoi</name>
    <dbReference type="NCBI Taxonomy" id="267567"/>
    <lineage>
        <taxon>Eukaryota</taxon>
        <taxon>Sar</taxon>
        <taxon>Stramenopiles</taxon>
        <taxon>Ochrophyta</taxon>
        <taxon>Bacillariophyta</taxon>
        <taxon>Coscinodiscophyceae</taxon>
        <taxon>Thalassiosirophycidae</taxon>
        <taxon>Thalassiosirales</taxon>
        <taxon>Skeletonemataceae</taxon>
        <taxon>Skeletonema</taxon>
        <taxon>Skeletonema marinoi-dohrnii complex</taxon>
    </lineage>
</organism>
<evidence type="ECO:0000256" key="2">
    <source>
        <dbReference type="ARBA" id="ARBA00008661"/>
    </source>
</evidence>
<evidence type="ECO:0000256" key="9">
    <source>
        <dbReference type="ARBA" id="ARBA00023136"/>
    </source>
</evidence>
<evidence type="ECO:0000256" key="4">
    <source>
        <dbReference type="ARBA" id="ARBA00022679"/>
    </source>
</evidence>
<dbReference type="PANTHER" id="PTHR11214:SF3">
    <property type="entry name" value="BETA-1,3-GALACTOSYLTRANSFERASE 6"/>
    <property type="match status" value="1"/>
</dbReference>
<protein>
    <recommendedName>
        <fullName evidence="10">Hexosyltransferase</fullName>
        <ecNumber evidence="10">2.4.1.-</ecNumber>
    </recommendedName>
</protein>
<dbReference type="EMBL" id="HBGZ01018289">
    <property type="protein sequence ID" value="CAD9609230.1"/>
    <property type="molecule type" value="Transcribed_RNA"/>
</dbReference>
<keyword evidence="6" id="KW-0735">Signal-anchor</keyword>
<keyword evidence="8 10" id="KW-0333">Golgi apparatus</keyword>
<evidence type="ECO:0000256" key="1">
    <source>
        <dbReference type="ARBA" id="ARBA00004323"/>
    </source>
</evidence>
<evidence type="ECO:0000313" key="11">
    <source>
        <dbReference type="EMBL" id="CAD9609230.1"/>
    </source>
</evidence>
<dbReference type="EC" id="2.4.1.-" evidence="10"/>
<dbReference type="GO" id="GO:0006493">
    <property type="term" value="P:protein O-linked glycosylation"/>
    <property type="evidence" value="ECO:0007669"/>
    <property type="project" value="TreeGrafter"/>
</dbReference>
<evidence type="ECO:0000256" key="3">
    <source>
        <dbReference type="ARBA" id="ARBA00022676"/>
    </source>
</evidence>
<comment type="subcellular location">
    <subcellularLocation>
        <location evidence="1 10">Golgi apparatus membrane</location>
        <topology evidence="1 10">Single-pass type II membrane protein</topology>
    </subcellularLocation>
</comment>